<dbReference type="InterPro" id="IPR051347">
    <property type="entry name" value="Circadian_clock_KaiC-rel"/>
</dbReference>
<evidence type="ECO:0000259" key="1">
    <source>
        <dbReference type="PROSITE" id="PS51146"/>
    </source>
</evidence>
<dbReference type="SUPFAM" id="SSF52540">
    <property type="entry name" value="P-loop containing nucleoside triphosphate hydrolases"/>
    <property type="match status" value="2"/>
</dbReference>
<dbReference type="InterPro" id="IPR014774">
    <property type="entry name" value="KaiC-like_dom"/>
</dbReference>
<name>A0A1H8ARQ0_9RHOB</name>
<dbReference type="EMBL" id="FOCI01000004">
    <property type="protein sequence ID" value="SEM73243.1"/>
    <property type="molecule type" value="Genomic_DNA"/>
</dbReference>
<dbReference type="AlphaFoldDB" id="A0A1H8ARQ0"/>
<dbReference type="RefSeq" id="WP_089899695.1">
    <property type="nucleotide sequence ID" value="NZ_FOCI01000004.1"/>
</dbReference>
<accession>A0A1H8ARQ0</accession>
<reference evidence="2 3" key="1">
    <citation type="submission" date="2016-10" db="EMBL/GenBank/DDBJ databases">
        <authorList>
            <person name="de Groot N.N."/>
        </authorList>
    </citation>
    <scope>NUCLEOTIDE SEQUENCE [LARGE SCALE GENOMIC DNA]</scope>
    <source>
        <strain evidence="2 3">DSM 16213</strain>
    </source>
</reference>
<keyword evidence="3" id="KW-1185">Reference proteome</keyword>
<dbReference type="InterPro" id="IPR027417">
    <property type="entry name" value="P-loop_NTPase"/>
</dbReference>
<dbReference type="PANTHER" id="PTHR42926:SF1">
    <property type="entry name" value="CIRCADIAN CLOCK OSCILLATOR PROTEIN KAIC 1"/>
    <property type="match status" value="1"/>
</dbReference>
<gene>
    <name evidence="2" type="ORF">SAMN04488003_1049</name>
</gene>
<protein>
    <submittedName>
        <fullName evidence="2">Circadian clock protein KaiC</fullName>
    </submittedName>
</protein>
<feature type="domain" description="KaiC" evidence="1">
    <location>
        <begin position="11"/>
        <end position="249"/>
    </location>
</feature>
<dbReference type="Gene3D" id="3.40.50.300">
    <property type="entry name" value="P-loop containing nucleotide triphosphate hydrolases"/>
    <property type="match status" value="2"/>
</dbReference>
<proteinExistence type="predicted"/>
<dbReference type="PANTHER" id="PTHR42926">
    <property type="match status" value="1"/>
</dbReference>
<evidence type="ECO:0000313" key="3">
    <source>
        <dbReference type="Proteomes" id="UP000199585"/>
    </source>
</evidence>
<dbReference type="InterPro" id="IPR010624">
    <property type="entry name" value="KaiC_dom"/>
</dbReference>
<dbReference type="GO" id="GO:0005524">
    <property type="term" value="F:ATP binding"/>
    <property type="evidence" value="ECO:0007669"/>
    <property type="project" value="InterPro"/>
</dbReference>
<feature type="domain" description="KaiC" evidence="1">
    <location>
        <begin position="251"/>
        <end position="484"/>
    </location>
</feature>
<evidence type="ECO:0000313" key="2">
    <source>
        <dbReference type="EMBL" id="SEM73243.1"/>
    </source>
</evidence>
<dbReference type="OrthoDB" id="9787927at2"/>
<dbReference type="STRING" id="245187.SAMN04488003_1049"/>
<dbReference type="Proteomes" id="UP000199585">
    <property type="component" value="Unassembled WGS sequence"/>
</dbReference>
<organism evidence="2 3">
    <name type="scientific">Loktanella fryxellensis</name>
    <dbReference type="NCBI Taxonomy" id="245187"/>
    <lineage>
        <taxon>Bacteria</taxon>
        <taxon>Pseudomonadati</taxon>
        <taxon>Pseudomonadota</taxon>
        <taxon>Alphaproteobacteria</taxon>
        <taxon>Rhodobacterales</taxon>
        <taxon>Roseobacteraceae</taxon>
        <taxon>Loktanella</taxon>
    </lineage>
</organism>
<dbReference type="Pfam" id="PF06745">
    <property type="entry name" value="ATPase"/>
    <property type="match status" value="2"/>
</dbReference>
<sequence length="500" mass="54350">MPETTTPVATERLQTGTPGLDDILNGGPTPERLYLVEGTPGAGKTTLALRFLLVGRDAGDRGLYFTLSQTESELRAVAQTHDWSLDGITLREMVGEDACGAAHDQTLLHTSELEPGKTVRGIIELVERTEPTRIVVDSLSELRLLAQNPLRYRRQIVALKHFFARRRCTVLLLDDRTSDVDDLQLHAIAHGVICLEQLSNDFGAERRRLRVVRKRGMTYRRGFHDFTIATGGMRVYPRLVSAEQATTCDATPVTTGLAGLDALLLGDGLYPGTNALQAGPAGIGRATTAVRCMIAALDREQRAACFLFDERRTTLKMRCRALGIDLQPYIDDGRLTIRQIDPTELSPGELSNAVRVSVEEGGTQIVVLDSLNACLHAMPGDTFLVLQMHALLGYLAQRGVVSLLILGQHGATGDLRSDVDISYLADPVLLLRFCAAAGAVRKSIAVVKTRTSDHERTIRALSPDHDGLRIGAPIRSFTGRLSGTPVFQQQTVAHQAGGPS</sequence>
<dbReference type="PROSITE" id="PS51146">
    <property type="entry name" value="KAIC"/>
    <property type="match status" value="2"/>
</dbReference>